<reference evidence="2" key="1">
    <citation type="submission" date="2020-05" db="EMBL/GenBank/DDBJ databases">
        <authorList>
            <person name="Chiriac C."/>
            <person name="Salcher M."/>
            <person name="Ghai R."/>
            <person name="Kavagutti S V."/>
        </authorList>
    </citation>
    <scope>NUCLEOTIDE SEQUENCE</scope>
</reference>
<dbReference type="SUPFAM" id="SSF54593">
    <property type="entry name" value="Glyoxalase/Bleomycin resistance protein/Dihydroxybiphenyl dioxygenase"/>
    <property type="match status" value="1"/>
</dbReference>
<dbReference type="InterPro" id="IPR029068">
    <property type="entry name" value="Glyas_Bleomycin-R_OHBP_Dase"/>
</dbReference>
<dbReference type="Pfam" id="PF00903">
    <property type="entry name" value="Glyoxalase"/>
    <property type="match status" value="1"/>
</dbReference>
<gene>
    <name evidence="2" type="ORF">UFOPK1704_00105</name>
</gene>
<name>A0A6J6DM39_9ZZZZ</name>
<evidence type="ECO:0000313" key="2">
    <source>
        <dbReference type="EMBL" id="CAB4564204.1"/>
    </source>
</evidence>
<feature type="domain" description="VOC" evidence="1">
    <location>
        <begin position="1"/>
        <end position="117"/>
    </location>
</feature>
<dbReference type="AlphaFoldDB" id="A0A6J6DM39"/>
<dbReference type="PROSITE" id="PS51819">
    <property type="entry name" value="VOC"/>
    <property type="match status" value="1"/>
</dbReference>
<accession>A0A6J6DM39</accession>
<dbReference type="InterPro" id="IPR037523">
    <property type="entry name" value="VOC_core"/>
</dbReference>
<protein>
    <submittedName>
        <fullName evidence="2">Unannotated protein</fullName>
    </submittedName>
</protein>
<organism evidence="2">
    <name type="scientific">freshwater metagenome</name>
    <dbReference type="NCBI Taxonomy" id="449393"/>
    <lineage>
        <taxon>unclassified sequences</taxon>
        <taxon>metagenomes</taxon>
        <taxon>ecological metagenomes</taxon>
    </lineage>
</organism>
<dbReference type="EMBL" id="CAEZTQ010000010">
    <property type="protein sequence ID" value="CAB4564204.1"/>
    <property type="molecule type" value="Genomic_DNA"/>
</dbReference>
<sequence>MVVAVADLVAATEFFTEMGFRTYVTDDADVINAEAGGVTVVLVGPGHNPAVHTQLAQHGSGVQHIAIEVLNAGFTRDALDAAGVPRLTDVIVDAHGHEQVFTALDPVTGVQLSFISRTGHRVPMGSHNVSAMFEAISNIDSEA</sequence>
<dbReference type="Gene3D" id="3.10.180.10">
    <property type="entry name" value="2,3-Dihydroxybiphenyl 1,2-Dioxygenase, domain 1"/>
    <property type="match status" value="1"/>
</dbReference>
<proteinExistence type="predicted"/>
<evidence type="ECO:0000259" key="1">
    <source>
        <dbReference type="PROSITE" id="PS51819"/>
    </source>
</evidence>
<dbReference type="InterPro" id="IPR004360">
    <property type="entry name" value="Glyas_Fos-R_dOase_dom"/>
</dbReference>